<dbReference type="GO" id="GO:0005634">
    <property type="term" value="C:nucleus"/>
    <property type="evidence" value="ECO:0007669"/>
    <property type="project" value="InterPro"/>
</dbReference>
<reference evidence="4" key="1">
    <citation type="thesis" date="2021" institute="BYU ScholarsArchive" country="Provo, UT, USA">
        <title>Applications of and Algorithms for Genome Assembly and Genomic Analyses with an Emphasis on Marine Teleosts.</title>
        <authorList>
            <person name="Pickett B.D."/>
        </authorList>
    </citation>
    <scope>NUCLEOTIDE SEQUENCE</scope>
    <source>
        <strain evidence="4">HI-2016</strain>
    </source>
</reference>
<dbReference type="Gene3D" id="4.10.365.10">
    <property type="entry name" value="p27"/>
    <property type="match status" value="1"/>
</dbReference>
<comment type="similarity">
    <text evidence="1">Belongs to the CDI family.</text>
</comment>
<dbReference type="PANTHER" id="PTHR46778">
    <property type="entry name" value="CYCLIN-DEPENDENT KINASE INHIBITOR 1-RELATED"/>
    <property type="match status" value="1"/>
</dbReference>
<dbReference type="AlphaFoldDB" id="A0A8T2NNF9"/>
<evidence type="ECO:0000256" key="1">
    <source>
        <dbReference type="ARBA" id="ARBA00006726"/>
    </source>
</evidence>
<evidence type="ECO:0000256" key="2">
    <source>
        <dbReference type="ARBA" id="ARBA00023013"/>
    </source>
</evidence>
<evidence type="ECO:0000313" key="4">
    <source>
        <dbReference type="EMBL" id="KAG9339098.1"/>
    </source>
</evidence>
<accession>A0A8T2NNF9</accession>
<evidence type="ECO:0000259" key="3">
    <source>
        <dbReference type="Pfam" id="PF02234"/>
    </source>
</evidence>
<dbReference type="GO" id="GO:0072331">
    <property type="term" value="P:signal transduction by p53 class mediator"/>
    <property type="evidence" value="ECO:0007669"/>
    <property type="project" value="InterPro"/>
</dbReference>
<dbReference type="OrthoDB" id="9940972at2759"/>
<keyword evidence="5" id="KW-1185">Reference proteome</keyword>
<comment type="caution">
    <text evidence="4">The sequence shown here is derived from an EMBL/GenBank/DDBJ whole genome shotgun (WGS) entry which is preliminary data.</text>
</comment>
<dbReference type="PANTHER" id="PTHR46778:SF2">
    <property type="entry name" value="CYCLIN-DEPENDENT KINASE INHIBITOR DOMAIN-CONTAINING PROTEIN"/>
    <property type="match status" value="1"/>
</dbReference>
<protein>
    <recommendedName>
        <fullName evidence="3">Cyclin-dependent kinase inhibitor domain-containing protein</fullName>
    </recommendedName>
</protein>
<dbReference type="InterPro" id="IPR044898">
    <property type="entry name" value="CDI_dom_sf"/>
</dbReference>
<organism evidence="4 5">
    <name type="scientific">Albula glossodonta</name>
    <name type="common">roundjaw bonefish</name>
    <dbReference type="NCBI Taxonomy" id="121402"/>
    <lineage>
        <taxon>Eukaryota</taxon>
        <taxon>Metazoa</taxon>
        <taxon>Chordata</taxon>
        <taxon>Craniata</taxon>
        <taxon>Vertebrata</taxon>
        <taxon>Euteleostomi</taxon>
        <taxon>Actinopterygii</taxon>
        <taxon>Neopterygii</taxon>
        <taxon>Teleostei</taxon>
        <taxon>Albuliformes</taxon>
        <taxon>Albulidae</taxon>
        <taxon>Albula</taxon>
    </lineage>
</organism>
<dbReference type="GO" id="GO:0007346">
    <property type="term" value="P:regulation of mitotic cell cycle"/>
    <property type="evidence" value="ECO:0007669"/>
    <property type="project" value="InterPro"/>
</dbReference>
<dbReference type="InterPro" id="IPR029841">
    <property type="entry name" value="CDKN1A"/>
</dbReference>
<dbReference type="Pfam" id="PF02234">
    <property type="entry name" value="CDI"/>
    <property type="match status" value="1"/>
</dbReference>
<name>A0A8T2NNF9_9TELE</name>
<feature type="domain" description="Cyclin-dependent kinase inhibitor" evidence="3">
    <location>
        <begin position="30"/>
        <end position="78"/>
    </location>
</feature>
<gene>
    <name evidence="4" type="ORF">JZ751_024128</name>
</gene>
<proteinExistence type="inferred from homology"/>
<keyword evidence="2" id="KW-0649">Protein kinase inhibitor</keyword>
<dbReference type="EMBL" id="JAFBMS010000058">
    <property type="protein sequence ID" value="KAG9339098.1"/>
    <property type="molecule type" value="Genomic_DNA"/>
</dbReference>
<dbReference type="GO" id="GO:0004861">
    <property type="term" value="F:cyclin-dependent protein serine/threonine kinase inhibitor activity"/>
    <property type="evidence" value="ECO:0007669"/>
    <property type="project" value="InterPro"/>
</dbReference>
<sequence length="167" mass="18878">MAMTSTESDGLRVGGEDVDVKRRSGPVRRNLFGPVDHQQLQQDFQRLLCMSVEVANKRWNFDFQRDRPAQGCIEWEELRCQDVPAFYRNCVVKSGLGHRAGAPGGGAAVSSQRQEYLEITAMETYRSCKPEKRVAPSGALKRKQATIPDFFAVKKKRSLQYKGPSRQ</sequence>
<dbReference type="InterPro" id="IPR003175">
    <property type="entry name" value="CDI_dom"/>
</dbReference>
<dbReference type="Proteomes" id="UP000824540">
    <property type="component" value="Unassembled WGS sequence"/>
</dbReference>
<evidence type="ECO:0000313" key="5">
    <source>
        <dbReference type="Proteomes" id="UP000824540"/>
    </source>
</evidence>